<dbReference type="CDD" id="cd10439">
    <property type="entry name" value="GIY-YIG_COG3410"/>
    <property type="match status" value="1"/>
</dbReference>
<feature type="domain" description="AAA+ ATPase" evidence="1">
    <location>
        <begin position="211"/>
        <end position="357"/>
    </location>
</feature>
<dbReference type="GO" id="GO:0004527">
    <property type="term" value="F:exonuclease activity"/>
    <property type="evidence" value="ECO:0007669"/>
    <property type="project" value="UniProtKB-KW"/>
</dbReference>
<gene>
    <name evidence="2" type="ORF">BSQ50_03515</name>
</gene>
<dbReference type="Pfam" id="PF09848">
    <property type="entry name" value="SLFN-g3_helicase"/>
    <property type="match status" value="1"/>
</dbReference>
<protein>
    <submittedName>
        <fullName evidence="2">ATP-dependent exonuclease</fullName>
    </submittedName>
</protein>
<sequence>MSKIDKPIIYEIKYNKTDISNLTNDINLKIDEKYNLIINYPTVYIIDDMQNKGKYFIYVGETNDIVRRTLEHIGNERNRQDWFEINNSKTANMYIIGHKHFNKSLTLDIENKLMLYLTSVSSVAKVNNRRTNQQGNYYTSDEFEEIFSKMWKELGKKNKKLFPVEQIVKDSALFKASPFHKLTNEQKNARLLIMNKINFSLNRNKSNINENGELIIISGEAGAGKTVLMSSIFFELQNEPELLDEVYLLVNHDQQYKVYLEIAKKLGIKKELVSKPTHFINTHTKKKAKIVLIDEAHLLLTQGKQSYRGKNQLYDVLKEADLVVAVFDENQILTTEQLWEAEELYNLRKKAIQKNNFIRLKNQLRINADATTVKWIRNLIDDGNISKIPKNDSCQYEIKIFDNPIQMYRSIQFKNNSQEKGISRLVATYDWEYKLNSQKDQEPWMVKIGDFEMPWNLQLRTSTGVQYKDVSWAEQPQTIHEVGSTYTVQGFDLNYVGVIIGPSVKYRKGHIIYDPAASKNLKATRNRTLKNGEKQKFGETFLKNELNVLLTRGVNGLYIYAVDDQLQKALKNAEL</sequence>
<name>A0A3Q8CBK5_9LACO</name>
<reference evidence="2 3" key="1">
    <citation type="submission" date="2016-11" db="EMBL/GenBank/DDBJ databases">
        <title>Interaction between Lactobacillus species and yeast in water kefir.</title>
        <authorList>
            <person name="Behr J."/>
            <person name="Xu D."/>
            <person name="Vogel R.F."/>
        </authorList>
    </citation>
    <scope>NUCLEOTIDE SEQUENCE [LARGE SCALE GENOMIC DNA]</scope>
    <source>
        <strain evidence="2 3">TMW 1.1827</strain>
    </source>
</reference>
<keyword evidence="3" id="KW-1185">Reference proteome</keyword>
<evidence type="ECO:0000259" key="1">
    <source>
        <dbReference type="SMART" id="SM00382"/>
    </source>
</evidence>
<dbReference type="InterPro" id="IPR003593">
    <property type="entry name" value="AAA+_ATPase"/>
</dbReference>
<dbReference type="RefSeq" id="WP_148126397.1">
    <property type="nucleotide sequence ID" value="NZ_CP018180.1"/>
</dbReference>
<proteinExistence type="predicted"/>
<dbReference type="EMBL" id="CP018180">
    <property type="protein sequence ID" value="AUJ31705.1"/>
    <property type="molecule type" value="Genomic_DNA"/>
</dbReference>
<dbReference type="Gene3D" id="3.40.50.300">
    <property type="entry name" value="P-loop containing nucleotide triphosphate hydrolases"/>
    <property type="match status" value="1"/>
</dbReference>
<keyword evidence="2" id="KW-0378">Hydrolase</keyword>
<accession>A0A3Q8CBK5</accession>
<dbReference type="SMART" id="SM00382">
    <property type="entry name" value="AAA"/>
    <property type="match status" value="1"/>
</dbReference>
<keyword evidence="2" id="KW-0540">Nuclease</keyword>
<dbReference type="Proteomes" id="UP000324497">
    <property type="component" value="Chromosome"/>
</dbReference>
<dbReference type="InterPro" id="IPR027417">
    <property type="entry name" value="P-loop_NTPase"/>
</dbReference>
<dbReference type="AlphaFoldDB" id="A0A3Q8CBK5"/>
<dbReference type="KEGG" id="lng:BSQ50_03515"/>
<dbReference type="SUPFAM" id="SSF52540">
    <property type="entry name" value="P-loop containing nucleoside triphosphate hydrolases"/>
    <property type="match status" value="1"/>
</dbReference>
<evidence type="ECO:0000313" key="3">
    <source>
        <dbReference type="Proteomes" id="UP000324497"/>
    </source>
</evidence>
<keyword evidence="2" id="KW-0269">Exonuclease</keyword>
<dbReference type="InterPro" id="IPR018647">
    <property type="entry name" value="SLFN_3-like_DNA/RNA_helicase"/>
</dbReference>
<evidence type="ECO:0000313" key="2">
    <source>
        <dbReference type="EMBL" id="AUJ31705.1"/>
    </source>
</evidence>
<organism evidence="2 3">
    <name type="scientific">Liquorilactobacillus nagelii</name>
    <dbReference type="NCBI Taxonomy" id="82688"/>
    <lineage>
        <taxon>Bacteria</taxon>
        <taxon>Bacillati</taxon>
        <taxon>Bacillota</taxon>
        <taxon>Bacilli</taxon>
        <taxon>Lactobacillales</taxon>
        <taxon>Lactobacillaceae</taxon>
        <taxon>Liquorilactobacillus</taxon>
    </lineage>
</organism>